<dbReference type="EMBL" id="FMZZ01000001">
    <property type="protein sequence ID" value="SDC24311.1"/>
    <property type="molecule type" value="Genomic_DNA"/>
</dbReference>
<dbReference type="Pfam" id="PF01186">
    <property type="entry name" value="Lysyl_oxidase"/>
    <property type="match status" value="1"/>
</dbReference>
<gene>
    <name evidence="2" type="ORF">SAMN05216174_101643</name>
</gene>
<accession>A0A1G6K0E3</accession>
<feature type="signal peptide" evidence="1">
    <location>
        <begin position="1"/>
        <end position="25"/>
    </location>
</feature>
<protein>
    <submittedName>
        <fullName evidence="2">Lysyl oxidase</fullName>
    </submittedName>
</protein>
<dbReference type="InterPro" id="IPR001695">
    <property type="entry name" value="Lysyl_oxidase"/>
</dbReference>
<name>A0A1G6K0E3_9PSEU</name>
<feature type="chain" id="PRO_5011643269" evidence="1">
    <location>
        <begin position="26"/>
        <end position="316"/>
    </location>
</feature>
<dbReference type="Proteomes" id="UP000199501">
    <property type="component" value="Unassembled WGS sequence"/>
</dbReference>
<dbReference type="STRING" id="1271860.SAMN05216174_101643"/>
<keyword evidence="1" id="KW-0732">Signal</keyword>
<reference evidence="3" key="1">
    <citation type="submission" date="2016-10" db="EMBL/GenBank/DDBJ databases">
        <authorList>
            <person name="Varghese N."/>
            <person name="Submissions S."/>
        </authorList>
    </citation>
    <scope>NUCLEOTIDE SEQUENCE [LARGE SCALE GENOMIC DNA]</scope>
    <source>
        <strain evidence="3">IBRC-M 10403</strain>
    </source>
</reference>
<dbReference type="AlphaFoldDB" id="A0A1G6K0E3"/>
<sequence length="316" mass="33522">MMRKSGSVAAVVAATALAVVPHADAEASFLLPDLRQAPVGCAGGHTGRPAACADWDVCLVADASAANGACVATGPARAVRLRFTTAEDNVGDGPLLLYAHRDSTARPTMTVRQAFQSGVDGSIPPGHAQAQRPIPTTAYYEPAATHEHWHLTDFTHFRLRSTDGTTLVTDRKNGFCLGDRYPVADARWLPGKPRGETSPAAVLAQALRGNTCAHHQPAALDVTLGISVGYGDDYRHTVDFQWLDVTEVPSGVYDVVSTVNPDRTLLEKSYDNNTSSLAVDIRWPRGARGPGGEILRPPVVEILRSCPGKPSCAARG</sequence>
<keyword evidence="3" id="KW-1185">Reference proteome</keyword>
<evidence type="ECO:0000313" key="2">
    <source>
        <dbReference type="EMBL" id="SDC24311.1"/>
    </source>
</evidence>
<dbReference type="GO" id="GO:0016641">
    <property type="term" value="F:oxidoreductase activity, acting on the CH-NH2 group of donors, oxygen as acceptor"/>
    <property type="evidence" value="ECO:0007669"/>
    <property type="project" value="InterPro"/>
</dbReference>
<evidence type="ECO:0000313" key="3">
    <source>
        <dbReference type="Proteomes" id="UP000199501"/>
    </source>
</evidence>
<organism evidence="2 3">
    <name type="scientific">Actinokineospora iranica</name>
    <dbReference type="NCBI Taxonomy" id="1271860"/>
    <lineage>
        <taxon>Bacteria</taxon>
        <taxon>Bacillati</taxon>
        <taxon>Actinomycetota</taxon>
        <taxon>Actinomycetes</taxon>
        <taxon>Pseudonocardiales</taxon>
        <taxon>Pseudonocardiaceae</taxon>
        <taxon>Actinokineospora</taxon>
    </lineage>
</organism>
<proteinExistence type="predicted"/>
<evidence type="ECO:0000256" key="1">
    <source>
        <dbReference type="SAM" id="SignalP"/>
    </source>
</evidence>
<dbReference type="GO" id="GO:0005507">
    <property type="term" value="F:copper ion binding"/>
    <property type="evidence" value="ECO:0007669"/>
    <property type="project" value="InterPro"/>
</dbReference>